<evidence type="ECO:0000256" key="7">
    <source>
        <dbReference type="ARBA" id="ARBA00030248"/>
    </source>
</evidence>
<dbReference type="PROSITE" id="PS50522">
    <property type="entry name" value="RDRP_PHAGE"/>
    <property type="match status" value="1"/>
</dbReference>
<evidence type="ECO:0000259" key="10">
    <source>
        <dbReference type="PROSITE" id="PS50522"/>
    </source>
</evidence>
<keyword evidence="6" id="KW-0693">Viral RNA replication</keyword>
<dbReference type="Pfam" id="PF03431">
    <property type="entry name" value="RNA_replicase_B"/>
    <property type="match status" value="1"/>
</dbReference>
<dbReference type="GO" id="GO:0003968">
    <property type="term" value="F:RNA-directed RNA polymerase activity"/>
    <property type="evidence" value="ECO:0007669"/>
    <property type="project" value="UniProtKB-KW"/>
</dbReference>
<dbReference type="EMBL" id="MN034891">
    <property type="protein sequence ID" value="QDH89551.1"/>
    <property type="molecule type" value="Genomic_RNA"/>
</dbReference>
<comment type="catalytic activity">
    <reaction evidence="8">
        <text>RNA(n) + a ribonucleoside 5'-triphosphate = RNA(n+1) + diphosphate</text>
        <dbReference type="Rhea" id="RHEA:21248"/>
        <dbReference type="Rhea" id="RHEA-COMP:14527"/>
        <dbReference type="Rhea" id="RHEA-COMP:17342"/>
        <dbReference type="ChEBI" id="CHEBI:33019"/>
        <dbReference type="ChEBI" id="CHEBI:61557"/>
        <dbReference type="ChEBI" id="CHEBI:140395"/>
        <dbReference type="EC" id="2.7.7.48"/>
    </reaction>
</comment>
<keyword evidence="4" id="KW-0548">Nucleotidyltransferase</keyword>
<accession>A0A514D7E6</accession>
<name>A0A514D7E6_9VIRU</name>
<dbReference type="InterPro" id="IPR043502">
    <property type="entry name" value="DNA/RNA_pol_sf"/>
</dbReference>
<keyword evidence="3" id="KW-0808">Transferase</keyword>
<evidence type="ECO:0000256" key="9">
    <source>
        <dbReference type="PIRSR" id="PIRSR605093-1"/>
    </source>
</evidence>
<protein>
    <recommendedName>
        <fullName evidence="1">RNA-directed RNA polymerase</fullName>
        <ecNumber evidence="1">2.7.7.48</ecNumber>
    </recommendedName>
    <alternativeName>
        <fullName evidence="7">RNA replicase beta chain</fullName>
    </alternativeName>
</protein>
<dbReference type="GO" id="GO:0046872">
    <property type="term" value="F:metal ion binding"/>
    <property type="evidence" value="ECO:0007669"/>
    <property type="project" value="UniProtKB-KW"/>
</dbReference>
<keyword evidence="9" id="KW-0460">Magnesium</keyword>
<evidence type="ECO:0000313" key="11">
    <source>
        <dbReference type="EMBL" id="QDH89551.1"/>
    </source>
</evidence>
<comment type="cofactor">
    <cofactor evidence="9">
        <name>Mg(2+)</name>
        <dbReference type="ChEBI" id="CHEBI:18420"/>
    </cofactor>
    <text evidence="9">Binds 2 Mg(2+) per subunit.</text>
</comment>
<dbReference type="InterPro" id="IPR007096">
    <property type="entry name" value="RNA-dir_Rpol_cat_phage"/>
</dbReference>
<keyword evidence="9" id="KW-0479">Metal-binding</keyword>
<feature type="binding site" evidence="9">
    <location>
        <position position="354"/>
    </location>
    <ligand>
        <name>Mg(2+)</name>
        <dbReference type="ChEBI" id="CHEBI:18420"/>
        <label>2</label>
    </ligand>
</feature>
<reference evidence="11" key="1">
    <citation type="submission" date="2019-05" db="EMBL/GenBank/DDBJ databases">
        <title>Metatranscriptomic reconstruction reveals RNA viruses with the potential to shape carbon cycling in soil.</title>
        <authorList>
            <person name="Starr E.P."/>
            <person name="Nuccio E."/>
            <person name="Pett-Ridge J."/>
            <person name="Banfield J.F."/>
            <person name="Firestone M.K."/>
        </authorList>
    </citation>
    <scope>NUCLEOTIDE SEQUENCE</scope>
    <source>
        <strain evidence="11">H1_Rhizo_Litter_1_scaffold_405</strain>
    </source>
</reference>
<feature type="binding site" evidence="9">
    <location>
        <position position="355"/>
    </location>
    <ligand>
        <name>Mg(2+)</name>
        <dbReference type="ChEBI" id="CHEBI:18420"/>
        <label>2</label>
    </ligand>
</feature>
<sequence>MKTLLSRDCLAVGPVLALLSECGPIGIQIRDLFSSGRHSELLQYATVDPSGFTCWQEYMKAYQAVSLLRKYPGLTTGINTARVAMEKFEVSENQCRTTNERFAHVRTFDFARRSILELARNEVKRTLRDFSWDSTLPYLSFSGGATFATKRKFGHPWYKFGDLTPTVTGEALALTSALIRSSPFMASIWMVNGVNPKVCLGSRIETVPKDSRSDRVIAVEPLWNMYLQKGIGGLMRARLKQSNCNLNDQSINQRLALLGSVSNRLATIDLASASDTISRGLVEFLLPESWLVAMKSCRSTQSLTKGGKWIFLQKFSSMGNGYTFELESCIFLALTRAVCRFLDVADSDVSVYGDDIICPVEAVGLLKETLEFCGFSMNLEKSFIEGPFRESCGKHYFLGRDVTPFYLKKEVKTPEESIWLCNSIKRLAFRLQGLDYGLYGGLRKAWEQSYAQVDPRYRGYSVPEGVGDGGILRDWDEVSPKPRPIQGWVEGFETKILLRKYDKFKARNWPCLVWRLSELERRDAASSAMVEFTHHTHLPFDDAGAKPLVSPSSRVAWTDLPSWDWSLSPGAYRSLIANDYVYAPWWKPWCVDVLVSEYRLKVLAKQKCDDGISLEISSPSGKYKLGSAKIQVRQWTNLGPWCG</sequence>
<evidence type="ECO:0000256" key="3">
    <source>
        <dbReference type="ARBA" id="ARBA00022679"/>
    </source>
</evidence>
<evidence type="ECO:0000256" key="6">
    <source>
        <dbReference type="ARBA" id="ARBA00022953"/>
    </source>
</evidence>
<keyword evidence="2 11" id="KW-0696">RNA-directed RNA polymerase</keyword>
<evidence type="ECO:0000256" key="1">
    <source>
        <dbReference type="ARBA" id="ARBA00012494"/>
    </source>
</evidence>
<keyword evidence="5" id="KW-0547">Nucleotide-binding</keyword>
<dbReference type="InterPro" id="IPR005093">
    <property type="entry name" value="RNArep_beta"/>
</dbReference>
<evidence type="ECO:0000256" key="8">
    <source>
        <dbReference type="ARBA" id="ARBA00048744"/>
    </source>
</evidence>
<dbReference type="EC" id="2.7.7.48" evidence="1"/>
<dbReference type="GO" id="GO:0000166">
    <property type="term" value="F:nucleotide binding"/>
    <property type="evidence" value="ECO:0007669"/>
    <property type="project" value="UniProtKB-KW"/>
</dbReference>
<evidence type="ECO:0000256" key="4">
    <source>
        <dbReference type="ARBA" id="ARBA00022695"/>
    </source>
</evidence>
<dbReference type="GO" id="GO:0039694">
    <property type="term" value="P:viral RNA genome replication"/>
    <property type="evidence" value="ECO:0007669"/>
    <property type="project" value="InterPro"/>
</dbReference>
<organism evidence="11">
    <name type="scientific">Leviviridae sp</name>
    <dbReference type="NCBI Taxonomy" id="2027243"/>
    <lineage>
        <taxon>Viruses</taxon>
        <taxon>Riboviria</taxon>
        <taxon>Orthornavirae</taxon>
        <taxon>Lenarviricota</taxon>
        <taxon>Leviviricetes</taxon>
        <taxon>Norzivirales</taxon>
        <taxon>Fiersviridae</taxon>
    </lineage>
</organism>
<evidence type="ECO:0000256" key="2">
    <source>
        <dbReference type="ARBA" id="ARBA00022484"/>
    </source>
</evidence>
<evidence type="ECO:0000256" key="5">
    <source>
        <dbReference type="ARBA" id="ARBA00022741"/>
    </source>
</evidence>
<gene>
    <name evidence="11" type="ORF">H1RhizoLitter1405_000001</name>
</gene>
<proteinExistence type="predicted"/>
<feature type="binding site" evidence="9">
    <location>
        <position position="269"/>
    </location>
    <ligand>
        <name>Mg(2+)</name>
        <dbReference type="ChEBI" id="CHEBI:18420"/>
        <label>2</label>
    </ligand>
</feature>
<feature type="domain" description="RdRp catalytic" evidence="10">
    <location>
        <begin position="254"/>
        <end position="386"/>
    </location>
</feature>
<dbReference type="SUPFAM" id="SSF56672">
    <property type="entry name" value="DNA/RNA polymerases"/>
    <property type="match status" value="1"/>
</dbReference>